<evidence type="ECO:0000256" key="5">
    <source>
        <dbReference type="PROSITE-ProRule" id="PRU00192"/>
    </source>
</evidence>
<dbReference type="PRINTS" id="PR00499">
    <property type="entry name" value="P67PHOX"/>
</dbReference>
<dbReference type="SUPFAM" id="SSF103657">
    <property type="entry name" value="BAR/IMD domain-like"/>
    <property type="match status" value="1"/>
</dbReference>
<keyword evidence="4" id="KW-0472">Membrane</keyword>
<dbReference type="SMART" id="SM00326">
    <property type="entry name" value="SH3"/>
    <property type="match status" value="2"/>
</dbReference>
<proteinExistence type="predicted"/>
<dbReference type="PANTHER" id="PTHR14167:SF81">
    <property type="entry name" value="ENDOPHILIN-A"/>
    <property type="match status" value="1"/>
</dbReference>
<dbReference type="SUPFAM" id="SSF50044">
    <property type="entry name" value="SH3-domain"/>
    <property type="match status" value="2"/>
</dbReference>
<keyword evidence="9" id="KW-1185">Reference proteome</keyword>
<keyword evidence="3 6" id="KW-0175">Coiled coil</keyword>
<dbReference type="PRINTS" id="PR00452">
    <property type="entry name" value="SH3DOMAIN"/>
</dbReference>
<accession>A0ABR2L3F2</accession>
<comment type="subcellular location">
    <subcellularLocation>
        <location evidence="1">Membrane</location>
        <topology evidence="1">Peripheral membrane protein</topology>
    </subcellularLocation>
</comment>
<evidence type="ECO:0000256" key="6">
    <source>
        <dbReference type="SAM" id="Coils"/>
    </source>
</evidence>
<dbReference type="EMBL" id="JAPFFF010000002">
    <property type="protein sequence ID" value="KAK8896765.1"/>
    <property type="molecule type" value="Genomic_DNA"/>
</dbReference>
<feature type="domain" description="SH3" evidence="7">
    <location>
        <begin position="252"/>
        <end position="311"/>
    </location>
</feature>
<name>A0ABR2L3F2_9EUKA</name>
<dbReference type="InterPro" id="IPR027267">
    <property type="entry name" value="AH/BAR_dom_sf"/>
</dbReference>
<dbReference type="InterPro" id="IPR036028">
    <property type="entry name" value="SH3-like_dom_sf"/>
</dbReference>
<evidence type="ECO:0000256" key="4">
    <source>
        <dbReference type="ARBA" id="ARBA00023136"/>
    </source>
</evidence>
<dbReference type="Pfam" id="PF00018">
    <property type="entry name" value="SH3_1"/>
    <property type="match status" value="1"/>
</dbReference>
<evidence type="ECO:0000313" key="8">
    <source>
        <dbReference type="EMBL" id="KAK8896765.1"/>
    </source>
</evidence>
<reference evidence="8 9" key="1">
    <citation type="submission" date="2024-04" db="EMBL/GenBank/DDBJ databases">
        <title>Tritrichomonas musculus Genome.</title>
        <authorList>
            <person name="Alves-Ferreira E."/>
            <person name="Grigg M."/>
            <person name="Lorenzi H."/>
            <person name="Galac M."/>
        </authorList>
    </citation>
    <scope>NUCLEOTIDE SEQUENCE [LARGE SCALE GENOMIC DNA]</scope>
    <source>
        <strain evidence="8 9">EAF2021</strain>
    </source>
</reference>
<evidence type="ECO:0000313" key="9">
    <source>
        <dbReference type="Proteomes" id="UP001470230"/>
    </source>
</evidence>
<protein>
    <recommendedName>
        <fullName evidence="7">SH3 domain-containing protein</fullName>
    </recommendedName>
</protein>
<dbReference type="PANTHER" id="PTHR14167">
    <property type="entry name" value="SH3 DOMAIN-CONTAINING"/>
    <property type="match status" value="1"/>
</dbReference>
<dbReference type="PROSITE" id="PS50002">
    <property type="entry name" value="SH3"/>
    <property type="match status" value="1"/>
</dbReference>
<dbReference type="InterPro" id="IPR050384">
    <property type="entry name" value="Endophilin_SH3RF"/>
</dbReference>
<feature type="coiled-coil region" evidence="6">
    <location>
        <begin position="94"/>
        <end position="161"/>
    </location>
</feature>
<dbReference type="Gene3D" id="1.20.1270.60">
    <property type="entry name" value="Arfaptin homology (AH) domain/BAR domain"/>
    <property type="match status" value="1"/>
</dbReference>
<evidence type="ECO:0000256" key="3">
    <source>
        <dbReference type="ARBA" id="ARBA00023054"/>
    </source>
</evidence>
<sequence length="402" mass="46730">MSNCSEIVTILDRIINSVNQGTLNYCTIFEYIKRRIEAEEKIAFILQSIIPQQYDQKDSITNSFMQSLLDEVDSRKDFMKKIQIEILNPEILYVKTLNDQQKTIKNQAEKVRSKAQKVSSNTAKAQNEVQNQKNKCKDLTAKQLEKQNSNVIKAITEYQKKSQEEIDESIKISSKELPGISKEFTNFESIRLPKLHDLTLSFIQLKKNLNKSMINGYDNVKGKLTKYDPNDRSKQYITRIFNPTNDFEEYEDKDIFAVAISDYKSTNPNDLNFVRGDKIKILNQHLSGWWEGQIDDIKGFFPKTYVMPENNIKLKNDPIGAVFLVKKDFEAKSKNDINLLDGDLVFVDYVSNGRCFGINKRNNQKGYFSFDCLDSNFRSCKFENDPDFLEDNMDWLNDSMRT</sequence>
<dbReference type="InterPro" id="IPR001452">
    <property type="entry name" value="SH3_domain"/>
</dbReference>
<comment type="caution">
    <text evidence="8">The sequence shown here is derived from an EMBL/GenBank/DDBJ whole genome shotgun (WGS) entry which is preliminary data.</text>
</comment>
<evidence type="ECO:0000256" key="1">
    <source>
        <dbReference type="ARBA" id="ARBA00004170"/>
    </source>
</evidence>
<keyword evidence="2 5" id="KW-0728">SH3 domain</keyword>
<gene>
    <name evidence="8" type="ORF">M9Y10_014682</name>
</gene>
<organism evidence="8 9">
    <name type="scientific">Tritrichomonas musculus</name>
    <dbReference type="NCBI Taxonomy" id="1915356"/>
    <lineage>
        <taxon>Eukaryota</taxon>
        <taxon>Metamonada</taxon>
        <taxon>Parabasalia</taxon>
        <taxon>Tritrichomonadida</taxon>
        <taxon>Tritrichomonadidae</taxon>
        <taxon>Tritrichomonas</taxon>
    </lineage>
</organism>
<dbReference type="Gene3D" id="2.30.30.40">
    <property type="entry name" value="SH3 Domains"/>
    <property type="match status" value="1"/>
</dbReference>
<evidence type="ECO:0000256" key="2">
    <source>
        <dbReference type="ARBA" id="ARBA00022443"/>
    </source>
</evidence>
<dbReference type="CDD" id="cd00174">
    <property type="entry name" value="SH3"/>
    <property type="match status" value="1"/>
</dbReference>
<evidence type="ECO:0000259" key="7">
    <source>
        <dbReference type="PROSITE" id="PS50002"/>
    </source>
</evidence>
<dbReference type="Proteomes" id="UP001470230">
    <property type="component" value="Unassembled WGS sequence"/>
</dbReference>